<dbReference type="Pfam" id="PF08517">
    <property type="entry name" value="AXH"/>
    <property type="match status" value="1"/>
</dbReference>
<dbReference type="GO" id="GO:0005634">
    <property type="term" value="C:nucleus"/>
    <property type="evidence" value="ECO:0007669"/>
    <property type="project" value="UniProtKB-SubCell"/>
</dbReference>
<keyword evidence="6" id="KW-0539">Nucleus</keyword>
<sequence length="85" mass="9728">MDTGAVRSLKLQPCRKTLKIEVEKEDSVGMSKGEFQCPVEYPLFCTNDSKGWTSFDPRKTLNLYGLECKQLQVEDTFILLADHQQ</sequence>
<evidence type="ECO:0000256" key="6">
    <source>
        <dbReference type="ARBA" id="ARBA00023242"/>
    </source>
</evidence>
<evidence type="ECO:0000256" key="4">
    <source>
        <dbReference type="ARBA" id="ARBA00023125"/>
    </source>
</evidence>
<dbReference type="Proteomes" id="UP000887574">
    <property type="component" value="Unplaced"/>
</dbReference>
<evidence type="ECO:0000259" key="7">
    <source>
        <dbReference type="PROSITE" id="PS51148"/>
    </source>
</evidence>
<name>A0A915CV51_9BILA</name>
<accession>A0A915CV51</accession>
<evidence type="ECO:0000256" key="3">
    <source>
        <dbReference type="ARBA" id="ARBA00023015"/>
    </source>
</evidence>
<evidence type="ECO:0000256" key="1">
    <source>
        <dbReference type="ARBA" id="ARBA00004123"/>
    </source>
</evidence>
<dbReference type="GO" id="GO:0003677">
    <property type="term" value="F:DNA binding"/>
    <property type="evidence" value="ECO:0007669"/>
    <property type="project" value="UniProtKB-KW"/>
</dbReference>
<dbReference type="GO" id="GO:0003723">
    <property type="term" value="F:RNA binding"/>
    <property type="evidence" value="ECO:0007669"/>
    <property type="project" value="InterPro"/>
</dbReference>
<reference evidence="9" key="1">
    <citation type="submission" date="2022-11" db="UniProtKB">
        <authorList>
            <consortium name="WormBaseParasite"/>
        </authorList>
    </citation>
    <scope>IDENTIFICATION</scope>
</reference>
<evidence type="ECO:0000313" key="8">
    <source>
        <dbReference type="Proteomes" id="UP000887574"/>
    </source>
</evidence>
<evidence type="ECO:0000313" key="9">
    <source>
        <dbReference type="WBParaSite" id="jg12981"/>
    </source>
</evidence>
<comment type="subcellular location">
    <subcellularLocation>
        <location evidence="1">Nucleus</location>
    </subcellularLocation>
</comment>
<keyword evidence="3" id="KW-0805">Transcription regulation</keyword>
<keyword evidence="2" id="KW-0678">Repressor</keyword>
<evidence type="ECO:0000256" key="5">
    <source>
        <dbReference type="ARBA" id="ARBA00023163"/>
    </source>
</evidence>
<dbReference type="PROSITE" id="PS51148">
    <property type="entry name" value="AXH"/>
    <property type="match status" value="1"/>
</dbReference>
<dbReference type="SUPFAM" id="SSF102031">
    <property type="entry name" value="AXH domain"/>
    <property type="match status" value="1"/>
</dbReference>
<feature type="domain" description="AXH" evidence="7">
    <location>
        <begin position="1"/>
        <end position="85"/>
    </location>
</feature>
<protein>
    <submittedName>
        <fullName evidence="9">AXH domain-containing protein</fullName>
    </submittedName>
</protein>
<dbReference type="WBParaSite" id="jg12981">
    <property type="protein sequence ID" value="jg12981"/>
    <property type="gene ID" value="jg12981"/>
</dbReference>
<keyword evidence="4" id="KW-0238">DNA-binding</keyword>
<dbReference type="AlphaFoldDB" id="A0A915CV51"/>
<proteinExistence type="predicted"/>
<dbReference type="InterPro" id="IPR003652">
    <property type="entry name" value="Ataxin_AXH_dom"/>
</dbReference>
<evidence type="ECO:0000256" key="2">
    <source>
        <dbReference type="ARBA" id="ARBA00022491"/>
    </source>
</evidence>
<dbReference type="InterPro" id="IPR036096">
    <property type="entry name" value="Ataxin_AXH_dom_sf"/>
</dbReference>
<organism evidence="8 9">
    <name type="scientific">Ditylenchus dipsaci</name>
    <dbReference type="NCBI Taxonomy" id="166011"/>
    <lineage>
        <taxon>Eukaryota</taxon>
        <taxon>Metazoa</taxon>
        <taxon>Ecdysozoa</taxon>
        <taxon>Nematoda</taxon>
        <taxon>Chromadorea</taxon>
        <taxon>Rhabditida</taxon>
        <taxon>Tylenchina</taxon>
        <taxon>Tylenchomorpha</taxon>
        <taxon>Sphaerularioidea</taxon>
        <taxon>Anguinidae</taxon>
        <taxon>Anguininae</taxon>
        <taxon>Ditylenchus</taxon>
    </lineage>
</organism>
<keyword evidence="8" id="KW-1185">Reference proteome</keyword>
<keyword evidence="5" id="KW-0804">Transcription</keyword>